<protein>
    <recommendedName>
        <fullName evidence="4">Nuclear transport factor 2 family protein</fullName>
    </recommendedName>
</protein>
<gene>
    <name evidence="2" type="ORF">H0264_07465</name>
</gene>
<evidence type="ECO:0008006" key="4">
    <source>
        <dbReference type="Google" id="ProtNLM"/>
    </source>
</evidence>
<accession>A0A7D6VC80</accession>
<reference evidence="2 3" key="1">
    <citation type="submission" date="2020-07" db="EMBL/GenBank/DDBJ databases">
        <authorList>
            <person name="Zhuang K."/>
            <person name="Ran Y."/>
        </authorList>
    </citation>
    <scope>NUCLEOTIDE SEQUENCE [LARGE SCALE GENOMIC DNA]</scope>
    <source>
        <strain evidence="2 3">WCH-YHL-001</strain>
    </source>
</reference>
<organism evidence="2 3">
    <name type="scientific">Nocardia huaxiensis</name>
    <dbReference type="NCBI Taxonomy" id="2755382"/>
    <lineage>
        <taxon>Bacteria</taxon>
        <taxon>Bacillati</taxon>
        <taxon>Actinomycetota</taxon>
        <taxon>Actinomycetes</taxon>
        <taxon>Mycobacteriales</taxon>
        <taxon>Nocardiaceae</taxon>
        <taxon>Nocardia</taxon>
    </lineage>
</organism>
<evidence type="ECO:0000313" key="3">
    <source>
        <dbReference type="Proteomes" id="UP000515512"/>
    </source>
</evidence>
<keyword evidence="3" id="KW-1185">Reference proteome</keyword>
<evidence type="ECO:0000256" key="1">
    <source>
        <dbReference type="SAM" id="SignalP"/>
    </source>
</evidence>
<dbReference type="PROSITE" id="PS51257">
    <property type="entry name" value="PROKAR_LIPOPROTEIN"/>
    <property type="match status" value="1"/>
</dbReference>
<dbReference type="Proteomes" id="UP000515512">
    <property type="component" value="Chromosome"/>
</dbReference>
<feature type="signal peptide" evidence="1">
    <location>
        <begin position="1"/>
        <end position="28"/>
    </location>
</feature>
<dbReference type="EMBL" id="CP059399">
    <property type="protein sequence ID" value="QLY32114.1"/>
    <property type="molecule type" value="Genomic_DNA"/>
</dbReference>
<dbReference type="RefSeq" id="WP_181583287.1">
    <property type="nucleotide sequence ID" value="NZ_CP059399.1"/>
</dbReference>
<proteinExistence type="predicted"/>
<dbReference type="AlphaFoldDB" id="A0A7D6VC80"/>
<evidence type="ECO:0000313" key="2">
    <source>
        <dbReference type="EMBL" id="QLY32114.1"/>
    </source>
</evidence>
<dbReference type="KEGG" id="nhu:H0264_07465"/>
<name>A0A7D6VC80_9NOCA</name>
<dbReference type="Gene3D" id="3.10.450.50">
    <property type="match status" value="1"/>
</dbReference>
<feature type="chain" id="PRO_5027594732" description="Nuclear transport factor 2 family protein" evidence="1">
    <location>
        <begin position="29"/>
        <end position="142"/>
    </location>
</feature>
<sequence length="142" mass="14721">MTSARRLPLALCLGGLAVIMTACGTATAGKDSGSDNQRIEAAAREFYDTLAKDGPSVAVAKACRPDRDEFDSLPADQKTAVDKGKFTIKITTVTDIVVTGDRATAGLTGTLAVPGSDGKSTTAAQHFRKEDGVWKVCSADGK</sequence>
<keyword evidence="1" id="KW-0732">Signal</keyword>